<dbReference type="PANTHER" id="PTHR42770">
    <property type="entry name" value="AMINO ACID TRANSPORTER-RELATED"/>
    <property type="match status" value="1"/>
</dbReference>
<feature type="transmembrane region" description="Helical" evidence="7">
    <location>
        <begin position="386"/>
        <end position="402"/>
    </location>
</feature>
<dbReference type="Gene3D" id="1.20.1740.10">
    <property type="entry name" value="Amino acid/polyamine transporter I"/>
    <property type="match status" value="1"/>
</dbReference>
<dbReference type="InterPro" id="IPR002293">
    <property type="entry name" value="AA/rel_permease1"/>
</dbReference>
<evidence type="ECO:0000256" key="2">
    <source>
        <dbReference type="ARBA" id="ARBA00022475"/>
    </source>
</evidence>
<dbReference type="Pfam" id="PF13520">
    <property type="entry name" value="AA_permease_2"/>
    <property type="match status" value="1"/>
</dbReference>
<evidence type="ECO:0000256" key="3">
    <source>
        <dbReference type="ARBA" id="ARBA00022692"/>
    </source>
</evidence>
<dbReference type="PIRSF" id="PIRSF006060">
    <property type="entry name" value="AA_transporter"/>
    <property type="match status" value="1"/>
</dbReference>
<evidence type="ECO:0008006" key="9">
    <source>
        <dbReference type="Google" id="ProtNLM"/>
    </source>
</evidence>
<dbReference type="EMBL" id="UINC01001724">
    <property type="protein sequence ID" value="SUZ87425.1"/>
    <property type="molecule type" value="Genomic_DNA"/>
</dbReference>
<feature type="transmembrane region" description="Helical" evidence="7">
    <location>
        <begin position="187"/>
        <end position="210"/>
    </location>
</feature>
<evidence type="ECO:0000313" key="8">
    <source>
        <dbReference type="EMBL" id="SUZ87425.1"/>
    </source>
</evidence>
<proteinExistence type="predicted"/>
<keyword evidence="5 7" id="KW-0472">Membrane</keyword>
<feature type="transmembrane region" description="Helical" evidence="7">
    <location>
        <begin position="322"/>
        <end position="342"/>
    </location>
</feature>
<dbReference type="GO" id="GO:0022857">
    <property type="term" value="F:transmembrane transporter activity"/>
    <property type="evidence" value="ECO:0007669"/>
    <property type="project" value="InterPro"/>
</dbReference>
<accession>A0A381R6Q8</accession>
<feature type="transmembrane region" description="Helical" evidence="7">
    <location>
        <begin position="408"/>
        <end position="424"/>
    </location>
</feature>
<reference evidence="8" key="1">
    <citation type="submission" date="2018-05" db="EMBL/GenBank/DDBJ databases">
        <authorList>
            <person name="Lanie J.A."/>
            <person name="Ng W.-L."/>
            <person name="Kazmierczak K.M."/>
            <person name="Andrzejewski T.M."/>
            <person name="Davidsen T.M."/>
            <person name="Wayne K.J."/>
            <person name="Tettelin H."/>
            <person name="Glass J.I."/>
            <person name="Rusch D."/>
            <person name="Podicherti R."/>
            <person name="Tsui H.-C.T."/>
            <person name="Winkler M.E."/>
        </authorList>
    </citation>
    <scope>NUCLEOTIDE SEQUENCE</scope>
</reference>
<dbReference type="GO" id="GO:0005886">
    <property type="term" value="C:plasma membrane"/>
    <property type="evidence" value="ECO:0007669"/>
    <property type="project" value="UniProtKB-SubCell"/>
</dbReference>
<feature type="transmembrane region" description="Helical" evidence="7">
    <location>
        <begin position="42"/>
        <end position="63"/>
    </location>
</feature>
<evidence type="ECO:0000256" key="5">
    <source>
        <dbReference type="ARBA" id="ARBA00023136"/>
    </source>
</evidence>
<organism evidence="8">
    <name type="scientific">marine metagenome</name>
    <dbReference type="NCBI Taxonomy" id="408172"/>
    <lineage>
        <taxon>unclassified sequences</taxon>
        <taxon>metagenomes</taxon>
        <taxon>ecological metagenomes</taxon>
    </lineage>
</organism>
<evidence type="ECO:0000256" key="1">
    <source>
        <dbReference type="ARBA" id="ARBA00004651"/>
    </source>
</evidence>
<evidence type="ECO:0000256" key="6">
    <source>
        <dbReference type="SAM" id="MobiDB-lite"/>
    </source>
</evidence>
<sequence length="454" mass="47774">MTIPTTLRRTLGKWDLVAIGVNQVIGSGIFLLPSRVTAELNAWSVLAFILAGIASLLIALCFAEVGSRFEITGGPYVYTRAAFGRLVGFEVGWMQWVTRITSWAGVANGIPLALGFYIPAMTSGVPHALFIVGLFSLLAYINLMGVRQSAWAINFFTISKLLPLGVFILVGLFFLKAEPFMTYAPVSWPQASAAGLLLIFAFGGFDVVTVPAGEASNPRGQVPFAMVTTIIAVTLVMLLAQVVAMGTLPGLSTSATPLADAAFVFLGAGGALMIGLGSVVSMTGNNAGQVLTSSRMLFALAEHGELPPQVAYVHPRYRTPSVSILVSTGIAMTLALSGSFVALATASAVARLITYTGVAAATLRLRRQEFQGSVRSPTFRTPVGPLVPVLAIVVSLVILLGASREQLMGGALALAVGMIVFLWNDRINGGPGSQQTVSHESAVTWNRGSEKSRK</sequence>
<gene>
    <name evidence="8" type="ORF">METZ01_LOCUS40279</name>
</gene>
<keyword evidence="3 7" id="KW-0812">Transmembrane</keyword>
<dbReference type="InterPro" id="IPR050367">
    <property type="entry name" value="APC_superfamily"/>
</dbReference>
<evidence type="ECO:0000256" key="7">
    <source>
        <dbReference type="SAM" id="Phobius"/>
    </source>
</evidence>
<keyword evidence="4 7" id="KW-1133">Transmembrane helix</keyword>
<comment type="subcellular location">
    <subcellularLocation>
        <location evidence="1">Cell membrane</location>
        <topology evidence="1">Multi-pass membrane protein</topology>
    </subcellularLocation>
</comment>
<feature type="transmembrane region" description="Helical" evidence="7">
    <location>
        <begin position="124"/>
        <end position="143"/>
    </location>
</feature>
<feature type="region of interest" description="Disordered" evidence="6">
    <location>
        <begin position="431"/>
        <end position="454"/>
    </location>
</feature>
<feature type="transmembrane region" description="Helical" evidence="7">
    <location>
        <begin position="222"/>
        <end position="243"/>
    </location>
</feature>
<dbReference type="AlphaFoldDB" id="A0A381R6Q8"/>
<feature type="transmembrane region" description="Helical" evidence="7">
    <location>
        <begin position="155"/>
        <end position="175"/>
    </location>
</feature>
<dbReference type="PANTHER" id="PTHR42770:SF18">
    <property type="entry name" value="ARGININE_AGMATINE ANTIPORTER"/>
    <property type="match status" value="1"/>
</dbReference>
<keyword evidence="2" id="KW-1003">Cell membrane</keyword>
<evidence type="ECO:0000256" key="4">
    <source>
        <dbReference type="ARBA" id="ARBA00022989"/>
    </source>
</evidence>
<name>A0A381R6Q8_9ZZZZ</name>
<feature type="transmembrane region" description="Helical" evidence="7">
    <location>
        <begin position="263"/>
        <end position="287"/>
    </location>
</feature>
<protein>
    <recommendedName>
        <fullName evidence="9">Amino acid permease/ SLC12A domain-containing protein</fullName>
    </recommendedName>
</protein>
<feature type="compositionally biased region" description="Polar residues" evidence="6">
    <location>
        <begin position="433"/>
        <end position="447"/>
    </location>
</feature>